<organism evidence="3 4">
    <name type="scientific">Cellulomonas iranensis</name>
    <dbReference type="NCBI Taxonomy" id="76862"/>
    <lineage>
        <taxon>Bacteria</taxon>
        <taxon>Bacillati</taxon>
        <taxon>Actinomycetota</taxon>
        <taxon>Actinomycetes</taxon>
        <taxon>Micrococcales</taxon>
        <taxon>Cellulomonadaceae</taxon>
        <taxon>Cellulomonas</taxon>
    </lineage>
</organism>
<dbReference type="Gene3D" id="3.40.50.1820">
    <property type="entry name" value="alpha/beta hydrolase"/>
    <property type="match status" value="1"/>
</dbReference>
<sequence>MRLDPDFVDAPPRRDPSAPPEDFPSATPQERLDTARRMRGADTGQFGPVPAPGVDRQEIEIPTRAGSIRARVYHPQAGVDEPGFVVWVHGGGFVLGDLDTSEHTAAELARTAGLPVVSLHYRRAPEHPYPAAIEDAQDAVRWLTGPDGAAVGVTGPFAVAGDSAGASVSLALCQLATRGECPRPAFALAAYPDVDHVELRAAADNQIGLLFERSYLPDDAVRTDPLVSPVLAAPEVLADLPPTLLLIAELDAFRDGEEAFAERARAAGAPLSVLTANGMPHGFLDQTWRSPVARRLAVAAFAAVGHGVREAR</sequence>
<keyword evidence="3" id="KW-0378">Hydrolase</keyword>
<proteinExistence type="predicted"/>
<feature type="compositionally biased region" description="Basic and acidic residues" evidence="1">
    <location>
        <begin position="30"/>
        <end position="40"/>
    </location>
</feature>
<evidence type="ECO:0000256" key="1">
    <source>
        <dbReference type="SAM" id="MobiDB-lite"/>
    </source>
</evidence>
<feature type="compositionally biased region" description="Basic and acidic residues" evidence="1">
    <location>
        <begin position="1"/>
        <end position="16"/>
    </location>
</feature>
<dbReference type="EC" id="3.1.1.-" evidence="3"/>
<gene>
    <name evidence="3" type="ORF">JO380_002073</name>
</gene>
<accession>A0ABU0GM70</accession>
<dbReference type="EMBL" id="JAUSVM010000001">
    <property type="protein sequence ID" value="MDQ0425692.1"/>
    <property type="molecule type" value="Genomic_DNA"/>
</dbReference>
<evidence type="ECO:0000259" key="2">
    <source>
        <dbReference type="Pfam" id="PF07859"/>
    </source>
</evidence>
<dbReference type="GO" id="GO:0016787">
    <property type="term" value="F:hydrolase activity"/>
    <property type="evidence" value="ECO:0007669"/>
    <property type="project" value="UniProtKB-KW"/>
</dbReference>
<dbReference type="RefSeq" id="WP_070320782.1">
    <property type="nucleotide sequence ID" value="NZ_JAUSVM010000001.1"/>
</dbReference>
<dbReference type="PANTHER" id="PTHR23025">
    <property type="entry name" value="TRIACYLGLYCEROL LIPASE"/>
    <property type="match status" value="1"/>
</dbReference>
<dbReference type="SUPFAM" id="SSF53474">
    <property type="entry name" value="alpha/beta-Hydrolases"/>
    <property type="match status" value="1"/>
</dbReference>
<protein>
    <submittedName>
        <fullName evidence="3">Acetyl esterase</fullName>
        <ecNumber evidence="3">3.1.1.-</ecNumber>
    </submittedName>
</protein>
<reference evidence="3 4" key="1">
    <citation type="submission" date="2023-07" db="EMBL/GenBank/DDBJ databases">
        <title>Sequencing the genomes of 1000 actinobacteria strains.</title>
        <authorList>
            <person name="Klenk H.-P."/>
        </authorList>
    </citation>
    <scope>NUCLEOTIDE SEQUENCE [LARGE SCALE GENOMIC DNA]</scope>
    <source>
        <strain evidence="3 4">DSM 14785</strain>
    </source>
</reference>
<comment type="caution">
    <text evidence="3">The sequence shown here is derived from an EMBL/GenBank/DDBJ whole genome shotgun (WGS) entry which is preliminary data.</text>
</comment>
<feature type="domain" description="Alpha/beta hydrolase fold-3" evidence="2">
    <location>
        <begin position="85"/>
        <end position="284"/>
    </location>
</feature>
<dbReference type="Proteomes" id="UP001240250">
    <property type="component" value="Unassembled WGS sequence"/>
</dbReference>
<dbReference type="InterPro" id="IPR029058">
    <property type="entry name" value="AB_hydrolase_fold"/>
</dbReference>
<evidence type="ECO:0000313" key="3">
    <source>
        <dbReference type="EMBL" id="MDQ0425692.1"/>
    </source>
</evidence>
<dbReference type="PANTHER" id="PTHR23025:SF3">
    <property type="entry name" value="HORMONE-SENSITIVE LIPASE"/>
    <property type="match status" value="1"/>
</dbReference>
<dbReference type="Pfam" id="PF07859">
    <property type="entry name" value="Abhydrolase_3"/>
    <property type="match status" value="1"/>
</dbReference>
<dbReference type="InterPro" id="IPR013094">
    <property type="entry name" value="AB_hydrolase_3"/>
</dbReference>
<evidence type="ECO:0000313" key="4">
    <source>
        <dbReference type="Proteomes" id="UP001240250"/>
    </source>
</evidence>
<name>A0ABU0GM70_9CELL</name>
<feature type="region of interest" description="Disordered" evidence="1">
    <location>
        <begin position="1"/>
        <end position="54"/>
    </location>
</feature>
<keyword evidence="4" id="KW-1185">Reference proteome</keyword>